<keyword evidence="4" id="KW-1185">Reference proteome</keyword>
<accession>A0AB34IFW0</accession>
<dbReference type="AlphaFoldDB" id="A0AB34IFW0"/>
<evidence type="ECO:0000256" key="1">
    <source>
        <dbReference type="SAM" id="MobiDB-lite"/>
    </source>
</evidence>
<dbReference type="Pfam" id="PF13457">
    <property type="entry name" value="GW"/>
    <property type="match status" value="1"/>
</dbReference>
<dbReference type="InterPro" id="IPR025987">
    <property type="entry name" value="GW_dom"/>
</dbReference>
<dbReference type="Pfam" id="PF00533">
    <property type="entry name" value="BRCT"/>
    <property type="match status" value="1"/>
</dbReference>
<dbReference type="InterPro" id="IPR001357">
    <property type="entry name" value="BRCT_dom"/>
</dbReference>
<organism evidence="3 4">
    <name type="scientific">Prymnesium parvum</name>
    <name type="common">Toxic golden alga</name>
    <dbReference type="NCBI Taxonomy" id="97485"/>
    <lineage>
        <taxon>Eukaryota</taxon>
        <taxon>Haptista</taxon>
        <taxon>Haptophyta</taxon>
        <taxon>Prymnesiophyceae</taxon>
        <taxon>Prymnesiales</taxon>
        <taxon>Prymnesiaceae</taxon>
        <taxon>Prymnesium</taxon>
    </lineage>
</organism>
<dbReference type="Proteomes" id="UP001515480">
    <property type="component" value="Unassembled WGS sequence"/>
</dbReference>
<feature type="region of interest" description="Disordered" evidence="1">
    <location>
        <begin position="75"/>
        <end position="122"/>
    </location>
</feature>
<evidence type="ECO:0000259" key="2">
    <source>
        <dbReference type="SMART" id="SM00292"/>
    </source>
</evidence>
<sequence length="405" mass="43513">MPSLSGKSIVFSGTLSIKRAEATAAAKAAGATVTTAVSGNTDVLVVGPDAVGTEKTLAAQVKGTEVWTEEQFNAALSSGGASSSSPSEQTRIAEQADGNPSGVAFRTSKEGAPLHDIPNGTELPLVEEDGEWCRVRYAGKTGWVKTRNLRPAPCARVAQQADGNPSGVAFRKSKDAAPHVDLSNGTVLTLLREEGEWSHVMLANTVVGWVKSRNLVVPRDGPSAPSAKKAKKGAGHVALVQLRKAIRQVTAKPSACLPGELWIKNDCHKWVTFAGQPVPEDHELNTAQVMLTTGDPIFSVVRYRLADLDDVHLALAKAWIQFNEDEDEEDDENQRTLEIETLNDWKTGFFDVDHASEEILNIFYPPDTGGGQFNCTTYSLYSDGNFGLATVISADWVYIYSGSWG</sequence>
<feature type="domain" description="BRCT" evidence="2">
    <location>
        <begin position="1"/>
        <end position="79"/>
    </location>
</feature>
<dbReference type="SUPFAM" id="SSF52113">
    <property type="entry name" value="BRCT domain"/>
    <property type="match status" value="1"/>
</dbReference>
<gene>
    <name evidence="3" type="ORF">AB1Y20_016326</name>
</gene>
<dbReference type="SMART" id="SM00292">
    <property type="entry name" value="BRCT"/>
    <property type="match status" value="1"/>
</dbReference>
<dbReference type="Pfam" id="PF08239">
    <property type="entry name" value="SH3_3"/>
    <property type="match status" value="1"/>
</dbReference>
<evidence type="ECO:0000313" key="4">
    <source>
        <dbReference type="Proteomes" id="UP001515480"/>
    </source>
</evidence>
<feature type="compositionally biased region" description="Low complexity" evidence="1">
    <location>
        <begin position="75"/>
        <end position="87"/>
    </location>
</feature>
<comment type="caution">
    <text evidence="3">The sequence shown here is derived from an EMBL/GenBank/DDBJ whole genome shotgun (WGS) entry which is preliminary data.</text>
</comment>
<evidence type="ECO:0000313" key="3">
    <source>
        <dbReference type="EMBL" id="KAL1496370.1"/>
    </source>
</evidence>
<proteinExistence type="predicted"/>
<dbReference type="EMBL" id="JBGBPQ010000029">
    <property type="protein sequence ID" value="KAL1496370.1"/>
    <property type="molecule type" value="Genomic_DNA"/>
</dbReference>
<dbReference type="Gene3D" id="3.40.50.10190">
    <property type="entry name" value="BRCT domain"/>
    <property type="match status" value="1"/>
</dbReference>
<reference evidence="3 4" key="1">
    <citation type="journal article" date="2024" name="Science">
        <title>Giant polyketide synthase enzymes in the biosynthesis of giant marine polyether toxins.</title>
        <authorList>
            <person name="Fallon T.R."/>
            <person name="Shende V.V."/>
            <person name="Wierzbicki I.H."/>
            <person name="Pendleton A.L."/>
            <person name="Watervoot N.F."/>
            <person name="Auber R.P."/>
            <person name="Gonzalez D.J."/>
            <person name="Wisecaver J.H."/>
            <person name="Moore B.S."/>
        </authorList>
    </citation>
    <scope>NUCLEOTIDE SEQUENCE [LARGE SCALE GENOMIC DNA]</scope>
    <source>
        <strain evidence="3 4">12B1</strain>
    </source>
</reference>
<dbReference type="InterPro" id="IPR003646">
    <property type="entry name" value="SH3-like_bac-type"/>
</dbReference>
<dbReference type="Gene3D" id="2.30.30.40">
    <property type="entry name" value="SH3 Domains"/>
    <property type="match status" value="1"/>
</dbReference>
<protein>
    <recommendedName>
        <fullName evidence="2">BRCT domain-containing protein</fullName>
    </recommendedName>
</protein>
<name>A0AB34IFW0_PRYPA</name>
<dbReference type="InterPro" id="IPR036420">
    <property type="entry name" value="BRCT_dom_sf"/>
</dbReference>